<evidence type="ECO:0000259" key="2">
    <source>
        <dbReference type="PROSITE" id="PS50883"/>
    </source>
</evidence>
<dbReference type="AlphaFoldDB" id="A0A927ZV16"/>
<dbReference type="SUPFAM" id="SSF53850">
    <property type="entry name" value="Periplasmic binding protein-like II"/>
    <property type="match status" value="2"/>
</dbReference>
<accession>A0A927ZV16</accession>
<dbReference type="InterPro" id="IPR050706">
    <property type="entry name" value="Cyclic-di-GMP_PDE-like"/>
</dbReference>
<evidence type="ECO:0000256" key="1">
    <source>
        <dbReference type="SAM" id="Phobius"/>
    </source>
</evidence>
<reference evidence="4" key="1">
    <citation type="submission" date="2019-04" db="EMBL/GenBank/DDBJ databases">
        <title>Evolution of Biomass-Degrading Anaerobic Consortia Revealed by Metagenomics.</title>
        <authorList>
            <person name="Peng X."/>
        </authorList>
    </citation>
    <scope>NUCLEOTIDE SEQUENCE</scope>
    <source>
        <strain evidence="4">SIG254</strain>
    </source>
</reference>
<dbReference type="InterPro" id="IPR035919">
    <property type="entry name" value="EAL_sf"/>
</dbReference>
<dbReference type="CDD" id="cd01948">
    <property type="entry name" value="EAL"/>
    <property type="match status" value="1"/>
</dbReference>
<evidence type="ECO:0000313" key="4">
    <source>
        <dbReference type="EMBL" id="MBE6061588.1"/>
    </source>
</evidence>
<gene>
    <name evidence="4" type="ORF">E7215_15700</name>
</gene>
<comment type="caution">
    <text evidence="4">The sequence shown here is derived from an EMBL/GenBank/DDBJ whole genome shotgun (WGS) entry which is preliminary data.</text>
</comment>
<dbReference type="PANTHER" id="PTHR33121">
    <property type="entry name" value="CYCLIC DI-GMP PHOSPHODIESTERASE PDEF"/>
    <property type="match status" value="1"/>
</dbReference>
<dbReference type="PANTHER" id="PTHR33121:SF70">
    <property type="entry name" value="SIGNALING PROTEIN YKOW"/>
    <property type="match status" value="1"/>
</dbReference>
<feature type="domain" description="GGDEF" evidence="3">
    <location>
        <begin position="568"/>
        <end position="700"/>
    </location>
</feature>
<keyword evidence="1" id="KW-1133">Transmembrane helix</keyword>
<feature type="transmembrane region" description="Helical" evidence="1">
    <location>
        <begin position="510"/>
        <end position="528"/>
    </location>
</feature>
<feature type="domain" description="EAL" evidence="2">
    <location>
        <begin position="709"/>
        <end position="963"/>
    </location>
</feature>
<proteinExistence type="predicted"/>
<dbReference type="SMART" id="SM00052">
    <property type="entry name" value="EAL"/>
    <property type="match status" value="1"/>
</dbReference>
<evidence type="ECO:0000259" key="3">
    <source>
        <dbReference type="PROSITE" id="PS50887"/>
    </source>
</evidence>
<dbReference type="Pfam" id="PF00563">
    <property type="entry name" value="EAL"/>
    <property type="match status" value="1"/>
</dbReference>
<dbReference type="InterPro" id="IPR001633">
    <property type="entry name" value="EAL_dom"/>
</dbReference>
<dbReference type="Gene3D" id="3.30.70.270">
    <property type="match status" value="1"/>
</dbReference>
<dbReference type="GO" id="GO:0071111">
    <property type="term" value="F:cyclic-guanylate-specific phosphodiesterase activity"/>
    <property type="evidence" value="ECO:0007669"/>
    <property type="project" value="InterPro"/>
</dbReference>
<dbReference type="NCBIfam" id="TIGR00254">
    <property type="entry name" value="GGDEF"/>
    <property type="match status" value="1"/>
</dbReference>
<dbReference type="SMART" id="SM00062">
    <property type="entry name" value="PBPb"/>
    <property type="match status" value="2"/>
</dbReference>
<name>A0A927ZV16_9CLOT</name>
<dbReference type="InterPro" id="IPR000160">
    <property type="entry name" value="GGDEF_dom"/>
</dbReference>
<dbReference type="SMART" id="SM00267">
    <property type="entry name" value="GGDEF"/>
    <property type="match status" value="1"/>
</dbReference>
<dbReference type="Gene3D" id="3.40.190.10">
    <property type="entry name" value="Periplasmic binding protein-like II"/>
    <property type="match status" value="4"/>
</dbReference>
<evidence type="ECO:0000313" key="5">
    <source>
        <dbReference type="Proteomes" id="UP000768462"/>
    </source>
</evidence>
<organism evidence="4 5">
    <name type="scientific">Clostridium sulfidigenes</name>
    <dbReference type="NCBI Taxonomy" id="318464"/>
    <lineage>
        <taxon>Bacteria</taxon>
        <taxon>Bacillati</taxon>
        <taxon>Bacillota</taxon>
        <taxon>Clostridia</taxon>
        <taxon>Eubacteriales</taxon>
        <taxon>Clostridiaceae</taxon>
        <taxon>Clostridium</taxon>
    </lineage>
</organism>
<dbReference type="PROSITE" id="PS50883">
    <property type="entry name" value="EAL"/>
    <property type="match status" value="1"/>
</dbReference>
<dbReference type="EMBL" id="SVCM01000183">
    <property type="protein sequence ID" value="MBE6061588.1"/>
    <property type="molecule type" value="Genomic_DNA"/>
</dbReference>
<dbReference type="SUPFAM" id="SSF141868">
    <property type="entry name" value="EAL domain-like"/>
    <property type="match status" value="1"/>
</dbReference>
<keyword evidence="1" id="KW-0472">Membrane</keyword>
<dbReference type="Pfam" id="PF00497">
    <property type="entry name" value="SBP_bac_3"/>
    <property type="match status" value="2"/>
</dbReference>
<dbReference type="InterPro" id="IPR001638">
    <property type="entry name" value="Solute-binding_3/MltF_N"/>
</dbReference>
<dbReference type="SUPFAM" id="SSF55073">
    <property type="entry name" value="Nucleotide cyclase"/>
    <property type="match status" value="1"/>
</dbReference>
<dbReference type="Proteomes" id="UP000768462">
    <property type="component" value="Unassembled WGS sequence"/>
</dbReference>
<protein>
    <submittedName>
        <fullName evidence="4">EAL domain-containing protein</fullName>
    </submittedName>
</protein>
<sequence>MMRKFKLLCLTLIFLIITNIAMTMIAFSDTESKIIKVGYYDYPSFIEKDKGGLFSGYGVEYLEEISKYTNWNYEYVYDTWPELLDKLSKGEIDLLCGAQYTEDRSKIYDYVEYSNGIELTTMYVSSKNNSVFYEDFEAFNGLKIGFLKESFQNTVFEGYAKQNNFSYEKVYYDFEEEMIADMESSNVDAIVLGSISNQNSGRLVAKCDIHPFYYITQKGNNDITNELNEALRKIKLDDLNFDMKLQEKYYGNSILNQQPLLTPREVDFIKRKPVLKVAYKDYLSPIEYRSSKGDFSGIVRDMLEEISRKIGIEFEYVQVKNTEEAIKLMANGKVDLIASESSIEKNTHSRDIILTNSYISLPLVIVGKGEEYIKTENVDIAIPNDMKINKEAFENKFGQYNIEYYNDYISCINAVKSGKVDITVLDSYTANIGISSIKDNNLKSMNIGNLSYNISIGVNPNIDSLVIPILNKAINVIDEKTRVDIIMKNVVQESIPINLKAVLVKYRLEIIIFISLLVIISLLIFFYVKQRRTKYYEKMAFTDPLTGLWNANKFKVRAKKILETNKGKSYALIYSDIDKFKFINDNLGYEEGDKIICAISNKLYNSMGENEIFARVSADNFLILVEYTNKKELIDRLTKFENIFRQLEKVFAKNYRLIVVSGIYIFNSNGIEVEDIINKANIARKSVKGSHTNRIAFYDKCFENKIIEELEIESKMYKALINREYKVYYQPKYDLNTEKIVGAEALVRWQDPEKGLIPPVKFIPLFEKSGFIVNLDMYVYKSVLQCLRERLDNGESVVPISLNVSRFHVNNPNIVKDINELVKSYNIDPKLVEFELTESAFMKNADRLIEKMIGLKKVGFKISVDDFGSGFSSLNLLKEFPANTLKIDKAFLDETTNSQRSKDIVKSIVDMAKNINMEVICEGVETREQADFLKEIGCEMAQGYLFAKPMPREDFEELLNVNYI</sequence>
<dbReference type="CDD" id="cd01949">
    <property type="entry name" value="GGDEF"/>
    <property type="match status" value="1"/>
</dbReference>
<keyword evidence="1" id="KW-0812">Transmembrane</keyword>
<dbReference type="InterPro" id="IPR043128">
    <property type="entry name" value="Rev_trsase/Diguanyl_cyclase"/>
</dbReference>
<dbReference type="PROSITE" id="PS50887">
    <property type="entry name" value="GGDEF"/>
    <property type="match status" value="1"/>
</dbReference>
<dbReference type="Pfam" id="PF00990">
    <property type="entry name" value="GGDEF"/>
    <property type="match status" value="1"/>
</dbReference>
<dbReference type="InterPro" id="IPR029787">
    <property type="entry name" value="Nucleotide_cyclase"/>
</dbReference>
<dbReference type="Gene3D" id="3.20.20.450">
    <property type="entry name" value="EAL domain"/>
    <property type="match status" value="1"/>
</dbReference>